<dbReference type="Proteomes" id="UP000466307">
    <property type="component" value="Unassembled WGS sequence"/>
</dbReference>
<feature type="domain" description="Transposase IS204/IS1001/IS1096/IS1165 zinc-finger" evidence="1">
    <location>
        <begin position="38"/>
        <end position="80"/>
    </location>
</feature>
<keyword evidence="3" id="KW-1185">Reference proteome</keyword>
<reference evidence="2 3" key="1">
    <citation type="submission" date="2020-01" db="EMBL/GenBank/DDBJ databases">
        <title>Investigation of new actinobacteria for the biodesulphurisation of diesel fuel.</title>
        <authorList>
            <person name="Athi Narayanan S.M."/>
        </authorList>
    </citation>
    <scope>NUCLEOTIDE SEQUENCE [LARGE SCALE GENOMIC DNA]</scope>
    <source>
        <strain evidence="2 3">213E</strain>
    </source>
</reference>
<organism evidence="2 3">
    <name type="scientific">Gordonia desulfuricans</name>
    <dbReference type="NCBI Taxonomy" id="89051"/>
    <lineage>
        <taxon>Bacteria</taxon>
        <taxon>Bacillati</taxon>
        <taxon>Actinomycetota</taxon>
        <taxon>Actinomycetes</taxon>
        <taxon>Mycobacteriales</taxon>
        <taxon>Gordoniaceae</taxon>
        <taxon>Gordonia</taxon>
    </lineage>
</organism>
<dbReference type="Pfam" id="PF14690">
    <property type="entry name" value="Zn_ribbon_ISL3"/>
    <property type="match status" value="1"/>
</dbReference>
<comment type="caution">
    <text evidence="2">The sequence shown here is derived from an EMBL/GenBank/DDBJ whole genome shotgun (WGS) entry which is preliminary data.</text>
</comment>
<name>A0A7K3LV90_9ACTN</name>
<protein>
    <submittedName>
        <fullName evidence="2">Transposase family protein</fullName>
    </submittedName>
</protein>
<evidence type="ECO:0000313" key="2">
    <source>
        <dbReference type="EMBL" id="NDK92205.1"/>
    </source>
</evidence>
<feature type="non-terminal residue" evidence="2">
    <location>
        <position position="144"/>
    </location>
</feature>
<evidence type="ECO:0000313" key="3">
    <source>
        <dbReference type="Proteomes" id="UP000466307"/>
    </source>
</evidence>
<gene>
    <name evidence="2" type="ORF">GYA93_21960</name>
</gene>
<dbReference type="RefSeq" id="WP_162128894.1">
    <property type="nucleotide sequence ID" value="NZ_JAADZU010000105.1"/>
</dbReference>
<accession>A0A7K3LV90</accession>
<dbReference type="InterPro" id="IPR029261">
    <property type="entry name" value="Transposase_Znf"/>
</dbReference>
<dbReference type="EMBL" id="JAADZU010000105">
    <property type="protein sequence ID" value="NDK92205.1"/>
    <property type="molecule type" value="Genomic_DNA"/>
</dbReference>
<dbReference type="AlphaFoldDB" id="A0A7K3LV90"/>
<sequence length="144" mass="16237">MAEPTSLLLGLEGLEVTAVTRGTDRSRVVDVVTADRRAAHCPQCKVASSSVKGHAVTRPRDIRYGDDPIMLRWTKTRYYCVNPACERRSFTESIPQIPPRATRNDQDLWIREGVPSRKYDPGSHLIKSALQRWRKGTPRAHGSQ</sequence>
<proteinExistence type="predicted"/>
<evidence type="ECO:0000259" key="1">
    <source>
        <dbReference type="Pfam" id="PF14690"/>
    </source>
</evidence>